<keyword evidence="2" id="KW-0472">Membrane</keyword>
<sequence>MGECSGSGPFGYPVPKKIEEIEIVVPDMTNGKDGDSNNKKFYKYVVYNHTSCQCGTFKYRNSKLYKTVANKEVSEAYFNANYTNNPVNLIRACNVCNSAQPRYKLHPNRASATSPFKYLPYQQCLPGCVVVQDKPSDKETALLSGKNPIVPLTTDILCKAYDGAKTQQQGENHSRKSESSSLEASVGNSSDQEANYEILVYIASGKVILAAFLLSLVLFTILIMDFTLCRRKKGFLYALLGCKSDDADHFCERCSERNRNEITV</sequence>
<dbReference type="Proteomes" id="UP001152795">
    <property type="component" value="Unassembled WGS sequence"/>
</dbReference>
<evidence type="ECO:0000313" key="3">
    <source>
        <dbReference type="EMBL" id="CAB4016349.1"/>
    </source>
</evidence>
<name>A0A6S7IHA7_PARCT</name>
<protein>
    <submittedName>
        <fullName evidence="3">Uncharacterized protein</fullName>
    </submittedName>
</protein>
<keyword evidence="2" id="KW-1133">Transmembrane helix</keyword>
<dbReference type="EMBL" id="CACRXK020009083">
    <property type="protein sequence ID" value="CAB4016349.1"/>
    <property type="molecule type" value="Genomic_DNA"/>
</dbReference>
<organism evidence="3 4">
    <name type="scientific">Paramuricea clavata</name>
    <name type="common">Red gorgonian</name>
    <name type="synonym">Violescent sea-whip</name>
    <dbReference type="NCBI Taxonomy" id="317549"/>
    <lineage>
        <taxon>Eukaryota</taxon>
        <taxon>Metazoa</taxon>
        <taxon>Cnidaria</taxon>
        <taxon>Anthozoa</taxon>
        <taxon>Octocorallia</taxon>
        <taxon>Malacalcyonacea</taxon>
        <taxon>Plexauridae</taxon>
        <taxon>Paramuricea</taxon>
    </lineage>
</organism>
<reference evidence="3" key="1">
    <citation type="submission" date="2020-04" db="EMBL/GenBank/DDBJ databases">
        <authorList>
            <person name="Alioto T."/>
            <person name="Alioto T."/>
            <person name="Gomez Garrido J."/>
        </authorList>
    </citation>
    <scope>NUCLEOTIDE SEQUENCE</scope>
    <source>
        <strain evidence="3">A484AB</strain>
    </source>
</reference>
<dbReference type="AlphaFoldDB" id="A0A6S7IHA7"/>
<evidence type="ECO:0000256" key="1">
    <source>
        <dbReference type="SAM" id="MobiDB-lite"/>
    </source>
</evidence>
<gene>
    <name evidence="3" type="ORF">PACLA_8A083538</name>
</gene>
<comment type="caution">
    <text evidence="3">The sequence shown here is derived from an EMBL/GenBank/DDBJ whole genome shotgun (WGS) entry which is preliminary data.</text>
</comment>
<dbReference type="OrthoDB" id="10454913at2759"/>
<keyword evidence="2" id="KW-0812">Transmembrane</keyword>
<proteinExistence type="predicted"/>
<feature type="region of interest" description="Disordered" evidence="1">
    <location>
        <begin position="165"/>
        <end position="188"/>
    </location>
</feature>
<keyword evidence="4" id="KW-1185">Reference proteome</keyword>
<evidence type="ECO:0000313" key="4">
    <source>
        <dbReference type="Proteomes" id="UP001152795"/>
    </source>
</evidence>
<feature type="transmembrane region" description="Helical" evidence="2">
    <location>
        <begin position="198"/>
        <end position="223"/>
    </location>
</feature>
<feature type="compositionally biased region" description="Low complexity" evidence="1">
    <location>
        <begin position="179"/>
        <end position="188"/>
    </location>
</feature>
<evidence type="ECO:0000256" key="2">
    <source>
        <dbReference type="SAM" id="Phobius"/>
    </source>
</evidence>
<accession>A0A6S7IHA7</accession>